<evidence type="ECO:0000256" key="1">
    <source>
        <dbReference type="SAM" id="MobiDB-lite"/>
    </source>
</evidence>
<dbReference type="Proteomes" id="UP001152888">
    <property type="component" value="Unassembled WGS sequence"/>
</dbReference>
<evidence type="ECO:0000313" key="3">
    <source>
        <dbReference type="Proteomes" id="UP001152888"/>
    </source>
</evidence>
<proteinExistence type="predicted"/>
<reference evidence="2" key="1">
    <citation type="submission" date="2022-03" db="EMBL/GenBank/DDBJ databases">
        <authorList>
            <person name="Sayadi A."/>
        </authorList>
    </citation>
    <scope>NUCLEOTIDE SEQUENCE</scope>
</reference>
<organism evidence="2 3">
    <name type="scientific">Acanthoscelides obtectus</name>
    <name type="common">Bean weevil</name>
    <name type="synonym">Bruchus obtectus</name>
    <dbReference type="NCBI Taxonomy" id="200917"/>
    <lineage>
        <taxon>Eukaryota</taxon>
        <taxon>Metazoa</taxon>
        <taxon>Ecdysozoa</taxon>
        <taxon>Arthropoda</taxon>
        <taxon>Hexapoda</taxon>
        <taxon>Insecta</taxon>
        <taxon>Pterygota</taxon>
        <taxon>Neoptera</taxon>
        <taxon>Endopterygota</taxon>
        <taxon>Coleoptera</taxon>
        <taxon>Polyphaga</taxon>
        <taxon>Cucujiformia</taxon>
        <taxon>Chrysomeloidea</taxon>
        <taxon>Chrysomelidae</taxon>
        <taxon>Bruchinae</taxon>
        <taxon>Bruchini</taxon>
        <taxon>Acanthoscelides</taxon>
    </lineage>
</organism>
<name>A0A9P0PRK5_ACAOB</name>
<dbReference type="AlphaFoldDB" id="A0A9P0PRK5"/>
<gene>
    <name evidence="2" type="ORF">ACAOBT_LOCUS20055</name>
</gene>
<evidence type="ECO:0000313" key="2">
    <source>
        <dbReference type="EMBL" id="CAH1991078.1"/>
    </source>
</evidence>
<accession>A0A9P0PRK5</accession>
<protein>
    <submittedName>
        <fullName evidence="2">Uncharacterized protein</fullName>
    </submittedName>
</protein>
<feature type="region of interest" description="Disordered" evidence="1">
    <location>
        <begin position="1"/>
        <end position="41"/>
    </location>
</feature>
<sequence length="66" mass="7605">MDSSQKEANRIVSHTHSKHEENKTEQARTRTQANSETNPERRKALVCFNCGSKDTNQQHVLAKIRE</sequence>
<keyword evidence="3" id="KW-1185">Reference proteome</keyword>
<dbReference type="EMBL" id="CAKOFQ010007104">
    <property type="protein sequence ID" value="CAH1991078.1"/>
    <property type="molecule type" value="Genomic_DNA"/>
</dbReference>
<comment type="caution">
    <text evidence="2">The sequence shown here is derived from an EMBL/GenBank/DDBJ whole genome shotgun (WGS) entry which is preliminary data.</text>
</comment>
<feature type="compositionally biased region" description="Basic and acidic residues" evidence="1">
    <location>
        <begin position="18"/>
        <end position="28"/>
    </location>
</feature>